<dbReference type="InterPro" id="IPR057200">
    <property type="entry name" value="DUF7878"/>
</dbReference>
<reference evidence="2" key="1">
    <citation type="submission" date="2022-06" db="EMBL/GenBank/DDBJ databases">
        <title>Alkalicoccobacillus porphyridii sp. nov., isolated from a marine red alga, Porphyridium purpureum and reclassification of Shouchella plakortidis and Shouchella gibsonii as Alkalicoccobacillus plakortidis comb. nov. and Alkalicoccobacillus gibsonii comb. nov.</title>
        <authorList>
            <person name="Kim K.H."/>
            <person name="Lee J.K."/>
            <person name="Han D.M."/>
            <person name="Baek J.H."/>
            <person name="Jeon C.O."/>
        </authorList>
    </citation>
    <scope>NUCLEOTIDE SEQUENCE</scope>
    <source>
        <strain evidence="2">DSM 19153</strain>
    </source>
</reference>
<dbReference type="Pfam" id="PF25297">
    <property type="entry name" value="DUF7878"/>
    <property type="match status" value="1"/>
</dbReference>
<comment type="caution">
    <text evidence="2">The sequence shown here is derived from an EMBL/GenBank/DDBJ whole genome shotgun (WGS) entry which is preliminary data.</text>
</comment>
<gene>
    <name evidence="2" type="ORF">NDM98_20630</name>
</gene>
<proteinExistence type="predicted"/>
<sequence length="109" mass="13545">MILEFYKSLLEWLRINRKYKRIQEFRYYTIEHDEREGAIISLLPFGDKARLTSIWTKQELYNVFELDYIVEQLTLLETDLKREIERYFDINVRHFINHIPYRLLNIEEA</sequence>
<dbReference type="Proteomes" id="UP001203665">
    <property type="component" value="Unassembled WGS sequence"/>
</dbReference>
<name>A0ABT0XNY3_9BACI</name>
<feature type="domain" description="DUF7878" evidence="1">
    <location>
        <begin position="2"/>
        <end position="85"/>
    </location>
</feature>
<evidence type="ECO:0000259" key="1">
    <source>
        <dbReference type="Pfam" id="PF25297"/>
    </source>
</evidence>
<keyword evidence="3" id="KW-1185">Reference proteome</keyword>
<organism evidence="2 3">
    <name type="scientific">Alkalicoccobacillus plakortidis</name>
    <dbReference type="NCBI Taxonomy" id="444060"/>
    <lineage>
        <taxon>Bacteria</taxon>
        <taxon>Bacillati</taxon>
        <taxon>Bacillota</taxon>
        <taxon>Bacilli</taxon>
        <taxon>Bacillales</taxon>
        <taxon>Bacillaceae</taxon>
        <taxon>Alkalicoccobacillus</taxon>
    </lineage>
</organism>
<accession>A0ABT0XNY3</accession>
<dbReference type="EMBL" id="JAMQJY010000005">
    <property type="protein sequence ID" value="MCM2677613.1"/>
    <property type="molecule type" value="Genomic_DNA"/>
</dbReference>
<evidence type="ECO:0000313" key="2">
    <source>
        <dbReference type="EMBL" id="MCM2677613.1"/>
    </source>
</evidence>
<evidence type="ECO:0000313" key="3">
    <source>
        <dbReference type="Proteomes" id="UP001203665"/>
    </source>
</evidence>
<protein>
    <recommendedName>
        <fullName evidence="1">DUF7878 domain-containing protein</fullName>
    </recommendedName>
</protein>
<dbReference type="RefSeq" id="WP_251611424.1">
    <property type="nucleotide sequence ID" value="NZ_JAMQJY010000005.1"/>
</dbReference>